<organism evidence="1 2">
    <name type="scientific">Pectobacterium quasiaquaticum</name>
    <dbReference type="NCBI Taxonomy" id="2774015"/>
    <lineage>
        <taxon>Bacteria</taxon>
        <taxon>Pseudomonadati</taxon>
        <taxon>Pseudomonadota</taxon>
        <taxon>Gammaproteobacteria</taxon>
        <taxon>Enterobacterales</taxon>
        <taxon>Pectobacteriaceae</taxon>
        <taxon>Pectobacterium</taxon>
    </lineage>
</organism>
<dbReference type="Proteomes" id="UP000806577">
    <property type="component" value="Chromosome"/>
</dbReference>
<name>A0A9Q2EX41_9GAMM</name>
<dbReference type="InterPro" id="IPR036890">
    <property type="entry name" value="HATPase_C_sf"/>
</dbReference>
<dbReference type="KEGG" id="pqu:IG609_007185"/>
<protein>
    <submittedName>
        <fullName evidence="1">ATP-binding protein</fullName>
    </submittedName>
</protein>
<keyword evidence="1" id="KW-0547">Nucleotide-binding</keyword>
<evidence type="ECO:0000313" key="2">
    <source>
        <dbReference type="Proteomes" id="UP000806577"/>
    </source>
</evidence>
<dbReference type="AlphaFoldDB" id="A0A9Q2EX41"/>
<proteinExistence type="predicted"/>
<reference evidence="1 2" key="1">
    <citation type="journal article" date="2021" name="Int. J. Syst. Evol. Microbiol.">
        <title>&lt;i&gt;Pectobacterium quasiaquaticum&lt;/i&gt; sp. nov., isolated from waterways.</title>
        <authorList>
            <person name="Ben Moussa H."/>
            <person name="Pedron J."/>
            <person name="Bertrand C."/>
            <person name="Hecquet A."/>
            <person name="Barny M.A."/>
        </authorList>
    </citation>
    <scope>NUCLEOTIDE SEQUENCE [LARGE SCALE GENOMIC DNA]</scope>
    <source>
        <strain evidence="1 2">A477-S1-J17</strain>
    </source>
</reference>
<gene>
    <name evidence="1" type="ORF">IG609_007185</name>
</gene>
<evidence type="ECO:0000313" key="1">
    <source>
        <dbReference type="EMBL" id="URG50283.1"/>
    </source>
</evidence>
<dbReference type="GO" id="GO:0005524">
    <property type="term" value="F:ATP binding"/>
    <property type="evidence" value="ECO:0007669"/>
    <property type="project" value="UniProtKB-KW"/>
</dbReference>
<dbReference type="RefSeq" id="WP_193399470.1">
    <property type="nucleotide sequence ID" value="NZ_CP065177.1"/>
</dbReference>
<dbReference type="Pfam" id="PF13589">
    <property type="entry name" value="HATPase_c_3"/>
    <property type="match status" value="1"/>
</dbReference>
<keyword evidence="1" id="KW-0067">ATP-binding</keyword>
<dbReference type="SUPFAM" id="SSF55874">
    <property type="entry name" value="ATPase domain of HSP90 chaperone/DNA topoisomerase II/histidine kinase"/>
    <property type="match status" value="1"/>
</dbReference>
<accession>A0A9Q2EX41</accession>
<dbReference type="Gene3D" id="3.30.565.10">
    <property type="entry name" value="Histidine kinase-like ATPase, C-terminal domain"/>
    <property type="match status" value="1"/>
</dbReference>
<dbReference type="EMBL" id="CP065177">
    <property type="protein sequence ID" value="URG50283.1"/>
    <property type="molecule type" value="Genomic_DNA"/>
</dbReference>
<sequence length="563" mass="63404">MNNEIAIDFNAGRICEAIAKIGYEPHTAIMDIIDNSVTASAKDISVNLILAEGKNLKSRNAVSTYVITDNGNGMDSDGIKNAFSLGSNNSNYAQNSLSKYGLGLKSAGLSLGTSISIISKVDGCIYGPFTFDSKAIKEQNKLFINKRELDDFLGLIPDFFSESTSGTVVLVQGCESINQASPKLTTEKLKKRLGVTYFSFLKKDDPLRITLDIKPYGQVGNVIPIQPRDMLFMDSPDFKERYIPDEYDYYSPILAMKDKWVLQDVKGDDLPVIEIKAVVFPQASMAESKSPLPQSLKDKISTYEISKENSGFFIYRNGRLIRWGDDLDGIITKDDFNVRIRMDLETAHDDVLHVDITKQRLEVDDETRNKLKAIVDKALITAKDIRGYCQNKLKSTKNEEGLGFTATIENVSEDDPDLITGQLNSEIIKRRNDSAIDGENAKQKLDITVDDKIHHSFRKIIYSDKVDYGMVWKAFYDATEGVFVGINKNHPFYKEFLSRYPENSTERIVSEALIFSVGLAERNTRDNLVEVEVEIFNKVFKKFHNNLNNWLAEWSGENINLAE</sequence>
<keyword evidence="2" id="KW-1185">Reference proteome</keyword>